<evidence type="ECO:0000259" key="11">
    <source>
        <dbReference type="PROSITE" id="PS51007"/>
    </source>
</evidence>
<organism evidence="12 13">
    <name type="scientific">Shimia thalassica</name>
    <dbReference type="NCBI Taxonomy" id="1715693"/>
    <lineage>
        <taxon>Bacteria</taxon>
        <taxon>Pseudomonadati</taxon>
        <taxon>Pseudomonadota</taxon>
        <taxon>Alphaproteobacteria</taxon>
        <taxon>Rhodobacterales</taxon>
        <taxon>Roseobacteraceae</taxon>
    </lineage>
</organism>
<dbReference type="PROSITE" id="PS50294">
    <property type="entry name" value="WD_REPEATS_REGION"/>
    <property type="match status" value="1"/>
</dbReference>
<evidence type="ECO:0000256" key="1">
    <source>
        <dbReference type="ARBA" id="ARBA00022448"/>
    </source>
</evidence>
<dbReference type="GO" id="GO:0009055">
    <property type="term" value="F:electron transfer activity"/>
    <property type="evidence" value="ECO:0007669"/>
    <property type="project" value="InterPro"/>
</dbReference>
<keyword evidence="6" id="KW-0249">Electron transport</keyword>
<evidence type="ECO:0000256" key="7">
    <source>
        <dbReference type="ARBA" id="ARBA00023004"/>
    </source>
</evidence>
<proteinExistence type="predicted"/>
<dbReference type="RefSeq" id="WP_082645139.1">
    <property type="nucleotide sequence ID" value="NZ_CYTW01000001.1"/>
</dbReference>
<dbReference type="GO" id="GO:0020037">
    <property type="term" value="F:heme binding"/>
    <property type="evidence" value="ECO:0007669"/>
    <property type="project" value="InterPro"/>
</dbReference>
<feature type="chain" id="PRO_5006064889" evidence="10">
    <location>
        <begin position="23"/>
        <end position="428"/>
    </location>
</feature>
<keyword evidence="4 9" id="KW-0479">Metal-binding</keyword>
<dbReference type="InterPro" id="IPR036322">
    <property type="entry name" value="WD40_repeat_dom_sf"/>
</dbReference>
<keyword evidence="1" id="KW-0813">Transport</keyword>
<keyword evidence="10" id="KW-0732">Signal</keyword>
<feature type="repeat" description="WD" evidence="8">
    <location>
        <begin position="66"/>
        <end position="106"/>
    </location>
</feature>
<evidence type="ECO:0000256" key="2">
    <source>
        <dbReference type="ARBA" id="ARBA00022574"/>
    </source>
</evidence>
<dbReference type="Pfam" id="PF00400">
    <property type="entry name" value="WD40"/>
    <property type="match status" value="4"/>
</dbReference>
<dbReference type="Pfam" id="PF00034">
    <property type="entry name" value="Cytochrom_C"/>
    <property type="match status" value="1"/>
</dbReference>
<dbReference type="GO" id="GO:0046872">
    <property type="term" value="F:metal ion binding"/>
    <property type="evidence" value="ECO:0007669"/>
    <property type="project" value="UniProtKB-KW"/>
</dbReference>
<dbReference type="EMBL" id="CYTW01000001">
    <property type="protein sequence ID" value="CUJ90297.1"/>
    <property type="molecule type" value="Genomic_DNA"/>
</dbReference>
<dbReference type="Gene3D" id="2.130.10.10">
    <property type="entry name" value="YVTN repeat-like/Quinoprotein amine dehydrogenase"/>
    <property type="match status" value="2"/>
</dbReference>
<dbReference type="InterPro" id="IPR009056">
    <property type="entry name" value="Cyt_c-like_dom"/>
</dbReference>
<evidence type="ECO:0000256" key="8">
    <source>
        <dbReference type="PROSITE-ProRule" id="PRU00221"/>
    </source>
</evidence>
<feature type="repeat" description="WD" evidence="8">
    <location>
        <begin position="104"/>
        <end position="135"/>
    </location>
</feature>
<dbReference type="PANTHER" id="PTHR22847">
    <property type="entry name" value="WD40 REPEAT PROTEIN"/>
    <property type="match status" value="1"/>
</dbReference>
<dbReference type="PANTHER" id="PTHR22847:SF637">
    <property type="entry name" value="WD REPEAT DOMAIN 5B"/>
    <property type="match status" value="1"/>
</dbReference>
<evidence type="ECO:0000256" key="4">
    <source>
        <dbReference type="ARBA" id="ARBA00022723"/>
    </source>
</evidence>
<keyword evidence="7 9" id="KW-0408">Iron</keyword>
<reference evidence="13" key="1">
    <citation type="submission" date="2015-09" db="EMBL/GenBank/DDBJ databases">
        <authorList>
            <person name="Rodrigo-Torres Lidia"/>
            <person name="Arahal R.David."/>
        </authorList>
    </citation>
    <scope>NUCLEOTIDE SEQUENCE [LARGE SCALE GENOMIC DNA]</scope>
    <source>
        <strain evidence="13">CECT 7735</strain>
    </source>
</reference>
<accession>A0A0P1I4X0</accession>
<keyword evidence="3 9" id="KW-0349">Heme</keyword>
<evidence type="ECO:0000256" key="3">
    <source>
        <dbReference type="ARBA" id="ARBA00022617"/>
    </source>
</evidence>
<dbReference type="GeneID" id="83880288"/>
<feature type="repeat" description="WD" evidence="8">
    <location>
        <begin position="28"/>
        <end position="58"/>
    </location>
</feature>
<evidence type="ECO:0000256" key="5">
    <source>
        <dbReference type="ARBA" id="ARBA00022737"/>
    </source>
</evidence>
<dbReference type="Proteomes" id="UP000051870">
    <property type="component" value="Unassembled WGS sequence"/>
</dbReference>
<protein>
    <submittedName>
        <fullName evidence="12">Cytochrome c2</fullName>
    </submittedName>
</protein>
<evidence type="ECO:0000313" key="13">
    <source>
        <dbReference type="Proteomes" id="UP000051870"/>
    </source>
</evidence>
<dbReference type="InterPro" id="IPR036909">
    <property type="entry name" value="Cyt_c-like_dom_sf"/>
</dbReference>
<evidence type="ECO:0000256" key="9">
    <source>
        <dbReference type="PROSITE-ProRule" id="PRU00433"/>
    </source>
</evidence>
<dbReference type="SUPFAM" id="SSF46626">
    <property type="entry name" value="Cytochrome c"/>
    <property type="match status" value="1"/>
</dbReference>
<keyword evidence="5" id="KW-0677">Repeat</keyword>
<dbReference type="PROSITE" id="PS51007">
    <property type="entry name" value="CYTC"/>
    <property type="match status" value="1"/>
</dbReference>
<dbReference type="AlphaFoldDB" id="A0A0P1I4X0"/>
<keyword evidence="13" id="KW-1185">Reference proteome</keyword>
<keyword evidence="2 8" id="KW-0853">WD repeat</keyword>
<feature type="signal peptide" evidence="10">
    <location>
        <begin position="1"/>
        <end position="22"/>
    </location>
</feature>
<dbReference type="PROSITE" id="PS50082">
    <property type="entry name" value="WD_REPEATS_2"/>
    <property type="match status" value="3"/>
</dbReference>
<dbReference type="InterPro" id="IPR002327">
    <property type="entry name" value="Cyt_c_1A/1B"/>
</dbReference>
<evidence type="ECO:0000313" key="12">
    <source>
        <dbReference type="EMBL" id="CUJ90297.1"/>
    </source>
</evidence>
<evidence type="ECO:0000256" key="10">
    <source>
        <dbReference type="SAM" id="SignalP"/>
    </source>
</evidence>
<dbReference type="SUPFAM" id="SSF50978">
    <property type="entry name" value="WD40 repeat-like"/>
    <property type="match status" value="1"/>
</dbReference>
<dbReference type="PRINTS" id="PR00604">
    <property type="entry name" value="CYTCHRMECIAB"/>
</dbReference>
<feature type="domain" description="Cytochrome c" evidence="11">
    <location>
        <begin position="322"/>
        <end position="424"/>
    </location>
</feature>
<dbReference type="InterPro" id="IPR001680">
    <property type="entry name" value="WD40_rpt"/>
</dbReference>
<sequence length="428" mass="46301">MARRFILSFTVSLWAGAMPAQTEEFATLKGHGGPIMDIAVTDQGQVATASFDNSVGLWTDVTPSWLEAHDAAVTALASAPDGTIASAGDDYVLYRWTGKQAEKIGSHKGKINGLAFSPDGTRLASASWDGTVGIWGADVPPIFLSSHQGGANDVAFSADGLTLYVATMTGQLVAYDMSAPFEMRLLVSHGFGINRLITTPDWIAYGAVDGGTRVITHEGQNIADLTLERRPILSMDYSPQSRQMAVGDGHGFIMVVDTDTWSIARDFRATRKGPVWALAFSPDGAMIYAGGLDDAAYRWPVTLLSEFDPAITGERAFLRAADTMPNGERQYTRKCAICHAITPPPSRKAGPTLFGVFGRKAGTLPDYRYSSTLLDLDIIWSEETIDQLFDLGPDHYIPGSKMPQQRITGQQDRADLIDFLKHATSSEN</sequence>
<dbReference type="SMART" id="SM00320">
    <property type="entry name" value="WD40"/>
    <property type="match status" value="6"/>
</dbReference>
<name>A0A0P1I4X0_9RHOB</name>
<gene>
    <name evidence="12" type="primary">cycA</name>
    <name evidence="12" type="ORF">PH7735_01226</name>
</gene>
<dbReference type="STRING" id="1715693.PH7735_01226"/>
<evidence type="ECO:0000256" key="6">
    <source>
        <dbReference type="ARBA" id="ARBA00022982"/>
    </source>
</evidence>
<dbReference type="Gene3D" id="1.10.760.10">
    <property type="entry name" value="Cytochrome c-like domain"/>
    <property type="match status" value="1"/>
</dbReference>
<dbReference type="InterPro" id="IPR015943">
    <property type="entry name" value="WD40/YVTN_repeat-like_dom_sf"/>
</dbReference>